<dbReference type="Pfam" id="PF10109">
    <property type="entry name" value="Phage_TAC_7"/>
    <property type="match status" value="1"/>
</dbReference>
<dbReference type="RefSeq" id="WP_238226231.1">
    <property type="nucleotide sequence ID" value="NZ_BPQD01000016.1"/>
</dbReference>
<dbReference type="EMBL" id="JAUFPX010000015">
    <property type="protein sequence ID" value="MDN3592121.1"/>
    <property type="molecule type" value="Genomic_DNA"/>
</dbReference>
<proteinExistence type="predicted"/>
<accession>A0ABT8BLQ1</accession>
<dbReference type="Proteomes" id="UP001224644">
    <property type="component" value="Unassembled WGS sequence"/>
</dbReference>
<organism evidence="1 2">
    <name type="scientific">Methylobacterium adhaesivum</name>
    <dbReference type="NCBI Taxonomy" id="333297"/>
    <lineage>
        <taxon>Bacteria</taxon>
        <taxon>Pseudomonadati</taxon>
        <taxon>Pseudomonadota</taxon>
        <taxon>Alphaproteobacteria</taxon>
        <taxon>Hyphomicrobiales</taxon>
        <taxon>Methylobacteriaceae</taxon>
        <taxon>Methylobacterium</taxon>
    </lineage>
</organism>
<dbReference type="InterPro" id="IPR019289">
    <property type="entry name" value="Phage_tail_E/E"/>
</dbReference>
<evidence type="ECO:0000313" key="1">
    <source>
        <dbReference type="EMBL" id="MDN3592121.1"/>
    </source>
</evidence>
<evidence type="ECO:0000313" key="2">
    <source>
        <dbReference type="Proteomes" id="UP001224644"/>
    </source>
</evidence>
<gene>
    <name evidence="1" type="ORF">QWZ12_16100</name>
</gene>
<comment type="caution">
    <text evidence="1">The sequence shown here is derived from an EMBL/GenBank/DDBJ whole genome shotgun (WGS) entry which is preliminary data.</text>
</comment>
<reference evidence="2" key="1">
    <citation type="journal article" date="2019" name="Int. J. Syst. Evol. Microbiol.">
        <title>The Global Catalogue of Microorganisms (GCM) 10K type strain sequencing project: providing services to taxonomists for standard genome sequencing and annotation.</title>
        <authorList>
            <consortium name="The Broad Institute Genomics Platform"/>
            <consortium name="The Broad Institute Genome Sequencing Center for Infectious Disease"/>
            <person name="Wu L."/>
            <person name="Ma J."/>
        </authorList>
    </citation>
    <scope>NUCLEOTIDE SEQUENCE [LARGE SCALE GENOMIC DNA]</scope>
    <source>
        <strain evidence="2">CECT 7069</strain>
    </source>
</reference>
<protein>
    <submittedName>
        <fullName evidence="1">Phage tail assembly protein</fullName>
    </submittedName>
</protein>
<sequence>MSKKNYDKRLEVEVPLEFPFETGGVEYAKLTMRRPKTRDSMDAAKVKGTDGDRGVFMLARLCNVSPDVIEELDEIDSNTLSEQLSAFTGRQSAN</sequence>
<keyword evidence="2" id="KW-1185">Reference proteome</keyword>
<name>A0ABT8BLQ1_9HYPH</name>